<dbReference type="AlphaFoldDB" id="A0A858RPM3"/>
<accession>A0A858RPM3</accession>
<evidence type="ECO:0000313" key="1">
    <source>
        <dbReference type="EMBL" id="QJE98338.1"/>
    </source>
</evidence>
<sequence length="166" mass="19413">MNRKPSSPESSRFHDEGQPVHDFMDEMLVVCPRCSGRAISRQSDPDARPGWFSKRRLVCTQCSYSQEWKAREIRRNWRGLDDYYRLPLLLQAPCCGETLWAYNERHLAFLEDYVAAPLRERRRDPETGWANSSMASRLPQWMTSGKNRRAVLKALTRLRMLLAVPV</sequence>
<evidence type="ECO:0000313" key="2">
    <source>
        <dbReference type="Proteomes" id="UP000501812"/>
    </source>
</evidence>
<name>A0A858RPM3_9BACT</name>
<dbReference type="KEGG" id="luo:HHL09_21985"/>
<reference evidence="1 2" key="1">
    <citation type="submission" date="2020-04" db="EMBL/GenBank/DDBJ databases">
        <title>Luteolibacter sp. G-1-1-1 isolated from soil.</title>
        <authorList>
            <person name="Dahal R.H."/>
        </authorList>
    </citation>
    <scope>NUCLEOTIDE SEQUENCE [LARGE SCALE GENOMIC DNA]</scope>
    <source>
        <strain evidence="1 2">G-1-1-1</strain>
    </source>
</reference>
<proteinExistence type="predicted"/>
<gene>
    <name evidence="1" type="ORF">HHL09_21985</name>
</gene>
<keyword evidence="2" id="KW-1185">Reference proteome</keyword>
<organism evidence="1 2">
    <name type="scientific">Luteolibacter luteus</name>
    <dbReference type="NCBI Taxonomy" id="2728835"/>
    <lineage>
        <taxon>Bacteria</taxon>
        <taxon>Pseudomonadati</taxon>
        <taxon>Verrucomicrobiota</taxon>
        <taxon>Verrucomicrobiia</taxon>
        <taxon>Verrucomicrobiales</taxon>
        <taxon>Verrucomicrobiaceae</taxon>
        <taxon>Luteolibacter</taxon>
    </lineage>
</organism>
<dbReference type="EMBL" id="CP051774">
    <property type="protein sequence ID" value="QJE98338.1"/>
    <property type="molecule type" value="Genomic_DNA"/>
</dbReference>
<protein>
    <submittedName>
        <fullName evidence="1">TFIIB-type zinc ribbon-containing protein</fullName>
    </submittedName>
</protein>
<dbReference type="RefSeq" id="WP_169456797.1">
    <property type="nucleotide sequence ID" value="NZ_CP051774.1"/>
</dbReference>
<dbReference type="Proteomes" id="UP000501812">
    <property type="component" value="Chromosome"/>
</dbReference>